<sequence length="393" mass="43248">MAHRFNQTNIVACRGPWAGHISNASNLCGKGWNVCSWKESSMLKQITWNEATTIEGCYAYDASQDGGTCKPCISDHWGSDDLAAVGKSCQHQNLMSKSCIGLGKIDASCCVDSLLRRACTYRPGIASGVLCCKKEAIPSLPQVRVIVDKSNFIIGENILLVCQVSNAKGPLNIAWLKDKTLIKVEEINKNSQSKLSLNKINHHHNGEYTCLATNDDGTSQDSIKIRARGHQGCAAGDNRLPRKYYNISACPGRWKGHIKNGGNLCGDNFQVCSIENVQSLNEISWKDLFFLEGCFSYDATHNSKQCLRCKETAVMAGLGRSCQYKLKPKGCSRHGYLYSKYSKKAKNKCTYNKGSTTGVMCCRIPSKKEVIKEDSICYPACQNGGYCIDRNSA</sequence>
<dbReference type="RefSeq" id="XP_002114715.1">
    <property type="nucleotide sequence ID" value="XM_002114679.1"/>
</dbReference>
<dbReference type="Gene3D" id="2.60.40.10">
    <property type="entry name" value="Immunoglobulins"/>
    <property type="match status" value="1"/>
</dbReference>
<dbReference type="PhylomeDB" id="B3S2U6"/>
<dbReference type="CTD" id="6755763"/>
<keyword evidence="3" id="KW-1185">Reference proteome</keyword>
<dbReference type="Pfam" id="PF13927">
    <property type="entry name" value="Ig_3"/>
    <property type="match status" value="1"/>
</dbReference>
<dbReference type="SMART" id="SM00408">
    <property type="entry name" value="IGc2"/>
    <property type="match status" value="1"/>
</dbReference>
<gene>
    <name evidence="2" type="ORF">TRIADDRAFT_58485</name>
</gene>
<dbReference type="InterPro" id="IPR003598">
    <property type="entry name" value="Ig_sub2"/>
</dbReference>
<evidence type="ECO:0000259" key="1">
    <source>
        <dbReference type="PROSITE" id="PS50835"/>
    </source>
</evidence>
<evidence type="ECO:0000313" key="2">
    <source>
        <dbReference type="EMBL" id="EDV22849.1"/>
    </source>
</evidence>
<dbReference type="PROSITE" id="PS50835">
    <property type="entry name" value="IG_LIKE"/>
    <property type="match status" value="1"/>
</dbReference>
<dbReference type="OMA" id="GVVCCRL"/>
<dbReference type="KEGG" id="tad:TRIADDRAFT_58485"/>
<evidence type="ECO:0000313" key="3">
    <source>
        <dbReference type="Proteomes" id="UP000009022"/>
    </source>
</evidence>
<feature type="domain" description="Ig-like" evidence="1">
    <location>
        <begin position="141"/>
        <end position="226"/>
    </location>
</feature>
<dbReference type="SUPFAM" id="SSF48726">
    <property type="entry name" value="Immunoglobulin"/>
    <property type="match status" value="1"/>
</dbReference>
<protein>
    <recommendedName>
        <fullName evidence="1">Ig-like domain-containing protein</fullName>
    </recommendedName>
</protein>
<dbReference type="InterPro" id="IPR007110">
    <property type="entry name" value="Ig-like_dom"/>
</dbReference>
<dbReference type="HOGENOM" id="CLU_702725_0_0_1"/>
<dbReference type="Proteomes" id="UP000009022">
    <property type="component" value="Unassembled WGS sequence"/>
</dbReference>
<proteinExistence type="predicted"/>
<reference evidence="2 3" key="1">
    <citation type="journal article" date="2008" name="Nature">
        <title>The Trichoplax genome and the nature of placozoans.</title>
        <authorList>
            <person name="Srivastava M."/>
            <person name="Begovic E."/>
            <person name="Chapman J."/>
            <person name="Putnam N.H."/>
            <person name="Hellsten U."/>
            <person name="Kawashima T."/>
            <person name="Kuo A."/>
            <person name="Mitros T."/>
            <person name="Salamov A."/>
            <person name="Carpenter M.L."/>
            <person name="Signorovitch A.Y."/>
            <person name="Moreno M.A."/>
            <person name="Kamm K."/>
            <person name="Grimwood J."/>
            <person name="Schmutz J."/>
            <person name="Shapiro H."/>
            <person name="Grigoriev I.V."/>
            <person name="Buss L.W."/>
            <person name="Schierwater B."/>
            <person name="Dellaporta S.L."/>
            <person name="Rokhsar D.S."/>
        </authorList>
    </citation>
    <scope>NUCLEOTIDE SEQUENCE [LARGE SCALE GENOMIC DNA]</scope>
    <source>
        <strain evidence="2 3">Grell-BS-1999</strain>
    </source>
</reference>
<dbReference type="InParanoid" id="B3S2U6"/>
<accession>B3S2U6</accession>
<dbReference type="InterPro" id="IPR013783">
    <property type="entry name" value="Ig-like_fold"/>
</dbReference>
<dbReference type="eggNOG" id="ENOG502S3N1">
    <property type="taxonomic scope" value="Eukaryota"/>
</dbReference>
<dbReference type="GeneID" id="6755763"/>
<organism evidence="2 3">
    <name type="scientific">Trichoplax adhaerens</name>
    <name type="common">Trichoplax reptans</name>
    <dbReference type="NCBI Taxonomy" id="10228"/>
    <lineage>
        <taxon>Eukaryota</taxon>
        <taxon>Metazoa</taxon>
        <taxon>Placozoa</taxon>
        <taxon>Uniplacotomia</taxon>
        <taxon>Trichoplacea</taxon>
        <taxon>Trichoplacidae</taxon>
        <taxon>Trichoplax</taxon>
    </lineage>
</organism>
<dbReference type="AlphaFoldDB" id="B3S2U6"/>
<dbReference type="EMBL" id="DS985248">
    <property type="protein sequence ID" value="EDV22849.1"/>
    <property type="molecule type" value="Genomic_DNA"/>
</dbReference>
<dbReference type="OrthoDB" id="10045365at2759"/>
<name>B3S2U6_TRIAD</name>
<dbReference type="InterPro" id="IPR036179">
    <property type="entry name" value="Ig-like_dom_sf"/>
</dbReference>